<feature type="compositionally biased region" description="Polar residues" evidence="1">
    <location>
        <begin position="53"/>
        <end position="98"/>
    </location>
</feature>
<keyword evidence="2" id="KW-1185">Reference proteome</keyword>
<evidence type="ECO:0000313" key="2">
    <source>
        <dbReference type="Proteomes" id="UP001652628"/>
    </source>
</evidence>
<protein>
    <submittedName>
        <fullName evidence="3">Uncharacterized protein isoform X4</fullName>
    </submittedName>
</protein>
<dbReference type="Proteomes" id="UP001652628">
    <property type="component" value="Chromosome X"/>
</dbReference>
<proteinExistence type="predicted"/>
<feature type="region of interest" description="Disordered" evidence="1">
    <location>
        <begin position="39"/>
        <end position="98"/>
    </location>
</feature>
<sequence>MLHKDSLDQGVLVQHVCTNGEAEPTPAGNRVHTIDPGMQQRFNLGSQGGNVADGTSTTARQEASDSSPTESSATENSSPRSQIGNADSGRQGSEESSYAQECLRECPRECPRECIKECPRVSPNPICNREHQ</sequence>
<name>A0ABM4TV41_DROSZ</name>
<evidence type="ECO:0000313" key="3">
    <source>
        <dbReference type="RefSeq" id="XP_070853838.1"/>
    </source>
</evidence>
<gene>
    <name evidence="3" type="primary">LOC108010469</name>
</gene>
<dbReference type="GeneID" id="108010469"/>
<dbReference type="RefSeq" id="XP_070853838.1">
    <property type="nucleotide sequence ID" value="XM_070997737.1"/>
</dbReference>
<accession>A0ABM4TV41</accession>
<organism evidence="2 3">
    <name type="scientific">Drosophila suzukii</name>
    <name type="common">Spotted-wing drosophila fruit fly</name>
    <dbReference type="NCBI Taxonomy" id="28584"/>
    <lineage>
        <taxon>Eukaryota</taxon>
        <taxon>Metazoa</taxon>
        <taxon>Ecdysozoa</taxon>
        <taxon>Arthropoda</taxon>
        <taxon>Hexapoda</taxon>
        <taxon>Insecta</taxon>
        <taxon>Pterygota</taxon>
        <taxon>Neoptera</taxon>
        <taxon>Endopterygota</taxon>
        <taxon>Diptera</taxon>
        <taxon>Brachycera</taxon>
        <taxon>Muscomorpha</taxon>
        <taxon>Ephydroidea</taxon>
        <taxon>Drosophilidae</taxon>
        <taxon>Drosophila</taxon>
        <taxon>Sophophora</taxon>
    </lineage>
</organism>
<reference evidence="3" key="1">
    <citation type="submission" date="2025-08" db="UniProtKB">
        <authorList>
            <consortium name="RefSeq"/>
        </authorList>
    </citation>
    <scope>IDENTIFICATION</scope>
</reference>
<evidence type="ECO:0000256" key="1">
    <source>
        <dbReference type="SAM" id="MobiDB-lite"/>
    </source>
</evidence>